<evidence type="ECO:0000313" key="2">
    <source>
        <dbReference type="EMBL" id="AEW04187.1"/>
    </source>
</evidence>
<name>G8U0G5_SULAD</name>
<evidence type="ECO:0000313" key="3">
    <source>
        <dbReference type="Proteomes" id="UP000005439"/>
    </source>
</evidence>
<dbReference type="AlphaFoldDB" id="G8U0G5"/>
<accession>G8U0G5</accession>
<feature type="transmembrane region" description="Helical" evidence="1">
    <location>
        <begin position="96"/>
        <end position="114"/>
    </location>
</feature>
<evidence type="ECO:0000256" key="1">
    <source>
        <dbReference type="SAM" id="Phobius"/>
    </source>
</evidence>
<protein>
    <submittedName>
        <fullName evidence="2">Uncharacterized protein</fullName>
    </submittedName>
</protein>
<keyword evidence="1" id="KW-0472">Membrane</keyword>
<reference evidence="2 3" key="2">
    <citation type="journal article" date="2012" name="Stand. Genomic Sci.">
        <title>Complete genome sequence of the moderately thermophilic mineral-sulfide-oxidizing firmicute Sulfobacillus acidophilus type strain (NAL(T)).</title>
        <authorList>
            <person name="Anderson I."/>
            <person name="Chertkov O."/>
            <person name="Chen A."/>
            <person name="Saunders E."/>
            <person name="Lapidus A."/>
            <person name="Nolan M."/>
            <person name="Lucas S."/>
            <person name="Hammon N."/>
            <person name="Deshpande S."/>
            <person name="Cheng J.F."/>
            <person name="Han C."/>
            <person name="Tapia R."/>
            <person name="Goodwin L.A."/>
            <person name="Pitluck S."/>
            <person name="Liolios K."/>
            <person name="Pagani I."/>
            <person name="Ivanova N."/>
            <person name="Mikhailova N."/>
            <person name="Pati A."/>
            <person name="Palaniappan K."/>
            <person name="Land M."/>
            <person name="Pan C."/>
            <person name="Rohde M."/>
            <person name="Pukall R."/>
            <person name="Goker M."/>
            <person name="Detter J.C."/>
            <person name="Woyke T."/>
            <person name="Bristow J."/>
            <person name="Eisen J.A."/>
            <person name="Markowitz V."/>
            <person name="Hugenholtz P."/>
            <person name="Kyrpides N.C."/>
            <person name="Klenk H.P."/>
            <person name="Mavromatis K."/>
        </authorList>
    </citation>
    <scope>NUCLEOTIDE SEQUENCE [LARGE SCALE GENOMIC DNA]</scope>
    <source>
        <strain evidence="3">ATCC 700253 / DSM 10332 / NAL</strain>
    </source>
</reference>
<sequence length="116" mass="13240">MLIAEREDLQMAIDPVSVYEFNMKAYLEPDFLHDLQEKPFDALSAVNVARLPEQIRSITPFTPTDKEMLWRLQQQVQRQGELSLVNVEKTLQPEGYGLPAIALLLVVVALYVWVVG</sequence>
<keyword evidence="3" id="KW-1185">Reference proteome</keyword>
<dbReference type="HOGENOM" id="CLU_2385038_0_0_9"/>
<dbReference type="PATRIC" id="fig|679936.5.peg.732"/>
<organism evidence="2 3">
    <name type="scientific">Sulfobacillus acidophilus (strain ATCC 700253 / DSM 10332 / NAL)</name>
    <dbReference type="NCBI Taxonomy" id="679936"/>
    <lineage>
        <taxon>Bacteria</taxon>
        <taxon>Bacillati</taxon>
        <taxon>Bacillota</taxon>
        <taxon>Clostridia</taxon>
        <taxon>Eubacteriales</taxon>
        <taxon>Clostridiales Family XVII. Incertae Sedis</taxon>
        <taxon>Sulfobacillus</taxon>
    </lineage>
</organism>
<dbReference type="EMBL" id="CP003179">
    <property type="protein sequence ID" value="AEW04187.1"/>
    <property type="molecule type" value="Genomic_DNA"/>
</dbReference>
<proteinExistence type="predicted"/>
<dbReference type="STRING" id="679936.Sulac_0679"/>
<keyword evidence="1" id="KW-0812">Transmembrane</keyword>
<gene>
    <name evidence="2" type="ordered locus">Sulac_0679</name>
</gene>
<dbReference type="Proteomes" id="UP000005439">
    <property type="component" value="Chromosome"/>
</dbReference>
<reference evidence="3" key="1">
    <citation type="submission" date="2011-12" db="EMBL/GenBank/DDBJ databases">
        <title>The complete genome of chromosome of Sulfobacillus acidophilus DSM 10332.</title>
        <authorList>
            <person name="Lucas S."/>
            <person name="Han J."/>
            <person name="Lapidus A."/>
            <person name="Bruce D."/>
            <person name="Goodwin L."/>
            <person name="Pitluck S."/>
            <person name="Peters L."/>
            <person name="Kyrpides N."/>
            <person name="Mavromatis K."/>
            <person name="Ivanova N."/>
            <person name="Mikhailova N."/>
            <person name="Chertkov O."/>
            <person name="Saunders E."/>
            <person name="Detter J.C."/>
            <person name="Tapia R."/>
            <person name="Han C."/>
            <person name="Land M."/>
            <person name="Hauser L."/>
            <person name="Markowitz V."/>
            <person name="Cheng J.-F."/>
            <person name="Hugenholtz P."/>
            <person name="Woyke T."/>
            <person name="Wu D."/>
            <person name="Pukall R."/>
            <person name="Gehrich-Schroeter G."/>
            <person name="Schneider S."/>
            <person name="Klenk H.-P."/>
            <person name="Eisen J.A."/>
        </authorList>
    </citation>
    <scope>NUCLEOTIDE SEQUENCE [LARGE SCALE GENOMIC DNA]</scope>
    <source>
        <strain evidence="3">ATCC 700253 / DSM 10332 / NAL</strain>
    </source>
</reference>
<dbReference type="KEGG" id="sap:Sulac_0679"/>
<keyword evidence="1" id="KW-1133">Transmembrane helix</keyword>